<evidence type="ECO:0000256" key="11">
    <source>
        <dbReference type="ARBA" id="ARBA00023136"/>
    </source>
</evidence>
<accession>A0A1T0CBB8</accession>
<dbReference type="Pfam" id="PF07715">
    <property type="entry name" value="Plug"/>
    <property type="match status" value="1"/>
</dbReference>
<keyword evidence="5" id="KW-0410">Iron transport</keyword>
<dbReference type="Gene3D" id="2.170.130.10">
    <property type="entry name" value="TonB-dependent receptor, plug domain"/>
    <property type="match status" value="1"/>
</dbReference>
<dbReference type="InterPro" id="IPR000531">
    <property type="entry name" value="Beta-barrel_TonB"/>
</dbReference>
<evidence type="ECO:0000313" key="19">
    <source>
        <dbReference type="Proteomes" id="UP000191094"/>
    </source>
</evidence>
<evidence type="ECO:0000256" key="15">
    <source>
        <dbReference type="RuleBase" id="RU003357"/>
    </source>
</evidence>
<dbReference type="GO" id="GO:0009279">
    <property type="term" value="C:cell outer membrane"/>
    <property type="evidence" value="ECO:0007669"/>
    <property type="project" value="UniProtKB-SubCell"/>
</dbReference>
<evidence type="ECO:0000256" key="2">
    <source>
        <dbReference type="ARBA" id="ARBA00009810"/>
    </source>
</evidence>
<evidence type="ECO:0000256" key="7">
    <source>
        <dbReference type="ARBA" id="ARBA00022729"/>
    </source>
</evidence>
<evidence type="ECO:0000256" key="1">
    <source>
        <dbReference type="ARBA" id="ARBA00004571"/>
    </source>
</evidence>
<dbReference type="PANTHER" id="PTHR32552">
    <property type="entry name" value="FERRICHROME IRON RECEPTOR-RELATED"/>
    <property type="match status" value="1"/>
</dbReference>
<dbReference type="PROSITE" id="PS52016">
    <property type="entry name" value="TONB_DEPENDENT_REC_3"/>
    <property type="match status" value="1"/>
</dbReference>
<dbReference type="GO" id="GO:0015344">
    <property type="term" value="F:siderophore uptake transmembrane transporter activity"/>
    <property type="evidence" value="ECO:0007669"/>
    <property type="project" value="TreeGrafter"/>
</dbReference>
<keyword evidence="7" id="KW-0732">Signal</keyword>
<evidence type="ECO:0000256" key="8">
    <source>
        <dbReference type="ARBA" id="ARBA00023004"/>
    </source>
</evidence>
<sequence length="695" mass="78213">MGSSTVYAEVVADEMDINGISKEFQVTLPTIIIESTSDQKQTLGYNKYHQASITRGEMAVKDVPQTIETINVQKNKLYGTNDLSSIVEGNAGIDATYDMRGESINIRGFSADASDIYLDGIRSSGQVRRSTANVERVEVLKGPASVLFGRSRGGGVINLVSKKANFAQRNSVNVRGGSWDRMGISLDSNQVLNPNTAVRLTTDYEQGDSFRSGIEYKNKMVSPSIIWRSDDKKLRWEGQYTYDEAWRVPDRGPEKSVYDTLKLGYDKGFAHDGDEVTDKLHFLRSSLAYDISPNWTAEWTAGYRKANQDFDHYYGGTLTPDNRLRQSYAWQQTENKTLSSSVMLKGTATTGKIDHQISLGYDFSQEQRNPLLFARSGAVTIDPYLPNTWIKNTHRLSPASIDNHHKGTTHSLFAQNLVSLTPDFKVMLGGRWDNYSFESENITHQKQKVDDTAFSPNIGLVWNVTPEHTLYTSYAKSYSPYGGNGYLGVTIGDQRKVNQAPEHNKQYEIGLKSDWLNGKLSTTASLYQLSHYDIRYRPDPENRPFDFAIRGEEQSQGIDLSAVGKLSDKWYLRGSLGVMSAKVKEDKSNPIFEGKHLNGTSDIQGNLFVRYVPNPTWYGEMGVTHSDERYNYNTRTGVDSNIEGFTRVDAMFGYQVNKQLSTTLAVNNLFNTEYWRSGSMPGSPRSFMARLNYEF</sequence>
<evidence type="ECO:0000313" key="18">
    <source>
        <dbReference type="EMBL" id="OOS19613.1"/>
    </source>
</evidence>
<evidence type="ECO:0000256" key="4">
    <source>
        <dbReference type="ARBA" id="ARBA00022452"/>
    </source>
</evidence>
<keyword evidence="11 14" id="KW-0472">Membrane</keyword>
<evidence type="ECO:0000259" key="16">
    <source>
        <dbReference type="Pfam" id="PF00593"/>
    </source>
</evidence>
<evidence type="ECO:0000256" key="9">
    <source>
        <dbReference type="ARBA" id="ARBA00023065"/>
    </source>
</evidence>
<dbReference type="InterPro" id="IPR010105">
    <property type="entry name" value="TonB_sidphr_rcpt"/>
</dbReference>
<keyword evidence="19" id="KW-1185">Reference proteome</keyword>
<dbReference type="InterPro" id="IPR036942">
    <property type="entry name" value="Beta-barrel_TonB_sf"/>
</dbReference>
<keyword evidence="3 14" id="KW-0813">Transport</keyword>
<organism evidence="18 19">
    <name type="scientific">Lwoffella lincolnii</name>
    <dbReference type="NCBI Taxonomy" id="90241"/>
    <lineage>
        <taxon>Bacteria</taxon>
        <taxon>Pseudomonadati</taxon>
        <taxon>Pseudomonadota</taxon>
        <taxon>Gammaproteobacteria</taxon>
        <taxon>Moraxellales</taxon>
        <taxon>Moraxellaceae</taxon>
        <taxon>Lwoffella</taxon>
    </lineage>
</organism>
<dbReference type="Pfam" id="PF00593">
    <property type="entry name" value="TonB_dep_Rec_b-barrel"/>
    <property type="match status" value="1"/>
</dbReference>
<evidence type="ECO:0000256" key="6">
    <source>
        <dbReference type="ARBA" id="ARBA00022692"/>
    </source>
</evidence>
<name>A0A1T0CBB8_9GAMM</name>
<protein>
    <submittedName>
        <fullName evidence="18">TonB-dependent siderophore receptor</fullName>
    </submittedName>
</protein>
<feature type="domain" description="TonB-dependent receptor-like beta-barrel" evidence="16">
    <location>
        <begin position="239"/>
        <end position="669"/>
    </location>
</feature>
<evidence type="ECO:0000256" key="14">
    <source>
        <dbReference type="PROSITE-ProRule" id="PRU01360"/>
    </source>
</evidence>
<dbReference type="GO" id="GO:0015891">
    <property type="term" value="P:siderophore transport"/>
    <property type="evidence" value="ECO:0007669"/>
    <property type="project" value="InterPro"/>
</dbReference>
<evidence type="ECO:0000256" key="5">
    <source>
        <dbReference type="ARBA" id="ARBA00022496"/>
    </source>
</evidence>
<keyword evidence="6 14" id="KW-0812">Transmembrane</keyword>
<evidence type="ECO:0000256" key="12">
    <source>
        <dbReference type="ARBA" id="ARBA00023170"/>
    </source>
</evidence>
<keyword evidence="8" id="KW-0408">Iron</keyword>
<feature type="domain" description="TonB-dependent receptor plug" evidence="17">
    <location>
        <begin position="60"/>
        <end position="156"/>
    </location>
</feature>
<evidence type="ECO:0000256" key="3">
    <source>
        <dbReference type="ARBA" id="ARBA00022448"/>
    </source>
</evidence>
<comment type="subcellular location">
    <subcellularLocation>
        <location evidence="1 14">Cell outer membrane</location>
        <topology evidence="1 14">Multi-pass membrane protein</topology>
    </subcellularLocation>
</comment>
<dbReference type="GO" id="GO:0038023">
    <property type="term" value="F:signaling receptor activity"/>
    <property type="evidence" value="ECO:0007669"/>
    <property type="project" value="InterPro"/>
</dbReference>
<evidence type="ECO:0000256" key="10">
    <source>
        <dbReference type="ARBA" id="ARBA00023077"/>
    </source>
</evidence>
<proteinExistence type="inferred from homology"/>
<evidence type="ECO:0000256" key="13">
    <source>
        <dbReference type="ARBA" id="ARBA00023237"/>
    </source>
</evidence>
<comment type="caution">
    <text evidence="18">The sequence shown here is derived from an EMBL/GenBank/DDBJ whole genome shotgun (WGS) entry which is preliminary data.</text>
</comment>
<evidence type="ECO:0000259" key="17">
    <source>
        <dbReference type="Pfam" id="PF07715"/>
    </source>
</evidence>
<dbReference type="InterPro" id="IPR012910">
    <property type="entry name" value="Plug_dom"/>
</dbReference>
<keyword evidence="4 14" id="KW-1134">Transmembrane beta strand</keyword>
<reference evidence="18 19" key="1">
    <citation type="submission" date="2017-02" db="EMBL/GenBank/DDBJ databases">
        <title>Draft genome sequence of Moraxella lincolnii CCUG 9405T type strain.</title>
        <authorList>
            <person name="Salva-Serra F."/>
            <person name="Engstrom-Jakobsson H."/>
            <person name="Thorell K."/>
            <person name="Jaen-Luchoro D."/>
            <person name="Gonzales-Siles L."/>
            <person name="Karlsson R."/>
            <person name="Yazdan S."/>
            <person name="Boulund F."/>
            <person name="Johnning A."/>
            <person name="Engstrand L."/>
            <person name="Kristiansson E."/>
            <person name="Moore E."/>
        </authorList>
    </citation>
    <scope>NUCLEOTIDE SEQUENCE [LARGE SCALE GENOMIC DNA]</scope>
    <source>
        <strain evidence="18 19">CCUG 9405</strain>
    </source>
</reference>
<comment type="similarity">
    <text evidence="2 14 15">Belongs to the TonB-dependent receptor family.</text>
</comment>
<keyword evidence="9" id="KW-0406">Ion transport</keyword>
<dbReference type="CDD" id="cd01347">
    <property type="entry name" value="ligand_gated_channel"/>
    <property type="match status" value="1"/>
</dbReference>
<dbReference type="SUPFAM" id="SSF56935">
    <property type="entry name" value="Porins"/>
    <property type="match status" value="1"/>
</dbReference>
<dbReference type="AlphaFoldDB" id="A0A1T0CBB8"/>
<dbReference type="Gene3D" id="2.40.170.20">
    <property type="entry name" value="TonB-dependent receptor, beta-barrel domain"/>
    <property type="match status" value="1"/>
</dbReference>
<dbReference type="STRING" id="90241.B0682_08460"/>
<gene>
    <name evidence="18" type="ORF">B0682_08460</name>
</gene>
<dbReference type="EMBL" id="MUYT01000015">
    <property type="protein sequence ID" value="OOS19613.1"/>
    <property type="molecule type" value="Genomic_DNA"/>
</dbReference>
<keyword evidence="10 15" id="KW-0798">TonB box</keyword>
<dbReference type="PANTHER" id="PTHR32552:SF68">
    <property type="entry name" value="FERRICHROME OUTER MEMBRANE TRANSPORTER_PHAGE RECEPTOR"/>
    <property type="match status" value="1"/>
</dbReference>
<dbReference type="Proteomes" id="UP000191094">
    <property type="component" value="Unassembled WGS sequence"/>
</dbReference>
<keyword evidence="12 18" id="KW-0675">Receptor</keyword>
<keyword evidence="13 14" id="KW-0998">Cell outer membrane</keyword>
<dbReference type="NCBIfam" id="TIGR01783">
    <property type="entry name" value="TonB-siderophor"/>
    <property type="match status" value="1"/>
</dbReference>
<dbReference type="InterPro" id="IPR039426">
    <property type="entry name" value="TonB-dep_rcpt-like"/>
</dbReference>
<dbReference type="InterPro" id="IPR037066">
    <property type="entry name" value="Plug_dom_sf"/>
</dbReference>